<keyword evidence="1 6" id="KW-0245">EGF-like domain</keyword>
<dbReference type="Pfam" id="PF00058">
    <property type="entry name" value="Ldl_recept_b"/>
    <property type="match status" value="3"/>
</dbReference>
<gene>
    <name evidence="9" type="primary">egf</name>
</gene>
<dbReference type="GO" id="GO:0008083">
    <property type="term" value="F:growth factor activity"/>
    <property type="evidence" value="ECO:0007669"/>
    <property type="project" value="TreeGrafter"/>
</dbReference>
<feature type="disulfide bond" evidence="6">
    <location>
        <begin position="834"/>
        <end position="851"/>
    </location>
</feature>
<evidence type="ECO:0000259" key="8">
    <source>
        <dbReference type="PROSITE" id="PS50026"/>
    </source>
</evidence>
<dbReference type="GO" id="GO:0005509">
    <property type="term" value="F:calcium ion binding"/>
    <property type="evidence" value="ECO:0007669"/>
    <property type="project" value="InterPro"/>
</dbReference>
<accession>A0A672HRA5</accession>
<dbReference type="AlphaFoldDB" id="A0A672HRA5"/>
<keyword evidence="2" id="KW-0732">Signal</keyword>
<dbReference type="PROSITE" id="PS51120">
    <property type="entry name" value="LDLRB"/>
    <property type="match status" value="4"/>
</dbReference>
<dbReference type="SMART" id="SM00181">
    <property type="entry name" value="EGF"/>
    <property type="match status" value="6"/>
</dbReference>
<dbReference type="PROSITE" id="PS50026">
    <property type="entry name" value="EGF_3"/>
    <property type="match status" value="1"/>
</dbReference>
<feature type="repeat" description="LDL-receptor class B" evidence="7">
    <location>
        <begin position="570"/>
        <end position="613"/>
    </location>
</feature>
<dbReference type="CDD" id="cd00054">
    <property type="entry name" value="EGF_CA"/>
    <property type="match status" value="1"/>
</dbReference>
<reference evidence="9" key="1">
    <citation type="submission" date="2019-06" db="EMBL/GenBank/DDBJ databases">
        <authorList>
            <consortium name="Wellcome Sanger Institute Data Sharing"/>
        </authorList>
    </citation>
    <scope>NUCLEOTIDE SEQUENCE [LARGE SCALE GENOMIC DNA]</scope>
</reference>
<organism evidence="9 10">
    <name type="scientific">Salarias fasciatus</name>
    <name type="common">Jewelled blenny</name>
    <name type="synonym">Blennius fasciatus</name>
    <dbReference type="NCBI Taxonomy" id="181472"/>
    <lineage>
        <taxon>Eukaryota</taxon>
        <taxon>Metazoa</taxon>
        <taxon>Chordata</taxon>
        <taxon>Craniata</taxon>
        <taxon>Vertebrata</taxon>
        <taxon>Euteleostomi</taxon>
        <taxon>Actinopterygii</taxon>
        <taxon>Neopterygii</taxon>
        <taxon>Teleostei</taxon>
        <taxon>Neoteleostei</taxon>
        <taxon>Acanthomorphata</taxon>
        <taxon>Ovalentaria</taxon>
        <taxon>Blenniimorphae</taxon>
        <taxon>Blenniiformes</taxon>
        <taxon>Blennioidei</taxon>
        <taxon>Blenniidae</taxon>
        <taxon>Salariinae</taxon>
        <taxon>Salarias</taxon>
    </lineage>
</organism>
<dbReference type="InterPro" id="IPR050778">
    <property type="entry name" value="Cueball_EGF_LRP_Nidogen"/>
</dbReference>
<protein>
    <submittedName>
        <fullName evidence="9">Epidermal growth factor</fullName>
    </submittedName>
</protein>
<proteinExistence type="predicted"/>
<dbReference type="Proteomes" id="UP000472267">
    <property type="component" value="Chromosome 2"/>
</dbReference>
<dbReference type="InterPro" id="IPR000742">
    <property type="entry name" value="EGF"/>
</dbReference>
<feature type="repeat" description="LDL-receptor class B" evidence="7">
    <location>
        <begin position="527"/>
        <end position="569"/>
    </location>
</feature>
<evidence type="ECO:0000313" key="9">
    <source>
        <dbReference type="Ensembl" id="ENSSFAP00005031562.1"/>
    </source>
</evidence>
<evidence type="ECO:0000256" key="3">
    <source>
        <dbReference type="ARBA" id="ARBA00022737"/>
    </source>
</evidence>
<dbReference type="GO" id="GO:0043410">
    <property type="term" value="P:positive regulation of MAPK cascade"/>
    <property type="evidence" value="ECO:0007669"/>
    <property type="project" value="TreeGrafter"/>
</dbReference>
<dbReference type="InterPro" id="IPR009030">
    <property type="entry name" value="Growth_fac_rcpt_cys_sf"/>
</dbReference>
<dbReference type="SMART" id="SM00179">
    <property type="entry name" value="EGF_CA"/>
    <property type="match status" value="3"/>
</dbReference>
<dbReference type="SUPFAM" id="SSF63825">
    <property type="entry name" value="YWTD domain"/>
    <property type="match status" value="2"/>
</dbReference>
<evidence type="ECO:0000256" key="4">
    <source>
        <dbReference type="ARBA" id="ARBA00023157"/>
    </source>
</evidence>
<dbReference type="Pfam" id="PF14670">
    <property type="entry name" value="FXa_inhibition"/>
    <property type="match status" value="1"/>
</dbReference>
<dbReference type="SUPFAM" id="SSF57196">
    <property type="entry name" value="EGF/Laminin"/>
    <property type="match status" value="3"/>
</dbReference>
<evidence type="ECO:0000256" key="7">
    <source>
        <dbReference type="PROSITE-ProRule" id="PRU00461"/>
    </source>
</evidence>
<dbReference type="PANTHER" id="PTHR46513:SF5">
    <property type="entry name" value="PRO-EPIDERMAL GROWTH FACTOR"/>
    <property type="match status" value="1"/>
</dbReference>
<dbReference type="FunFam" id="2.10.25.10:FF:000038">
    <property type="entry name" value="Fibrillin 2"/>
    <property type="match status" value="1"/>
</dbReference>
<dbReference type="InterPro" id="IPR000033">
    <property type="entry name" value="LDLR_classB_rpt"/>
</dbReference>
<keyword evidence="5" id="KW-0325">Glycoprotein</keyword>
<dbReference type="PROSITE" id="PS00010">
    <property type="entry name" value="ASX_HYDROXYL"/>
    <property type="match status" value="1"/>
</dbReference>
<dbReference type="PANTHER" id="PTHR46513">
    <property type="entry name" value="VITELLOGENIN RECEPTOR-LIKE PROTEIN-RELATED-RELATED"/>
    <property type="match status" value="1"/>
</dbReference>
<dbReference type="GO" id="GO:0005886">
    <property type="term" value="C:plasma membrane"/>
    <property type="evidence" value="ECO:0007669"/>
    <property type="project" value="TreeGrafter"/>
</dbReference>
<dbReference type="InterPro" id="IPR049883">
    <property type="entry name" value="NOTCH1_EGF-like"/>
</dbReference>
<feature type="repeat" description="LDL-receptor class B" evidence="7">
    <location>
        <begin position="614"/>
        <end position="656"/>
    </location>
</feature>
<dbReference type="GO" id="GO:0007173">
    <property type="term" value="P:epidermal growth factor receptor signaling pathway"/>
    <property type="evidence" value="ECO:0007669"/>
    <property type="project" value="TreeGrafter"/>
</dbReference>
<evidence type="ECO:0000256" key="2">
    <source>
        <dbReference type="ARBA" id="ARBA00022729"/>
    </source>
</evidence>
<dbReference type="PROSITE" id="PS01187">
    <property type="entry name" value="EGF_CA"/>
    <property type="match status" value="1"/>
</dbReference>
<dbReference type="PROSITE" id="PS01186">
    <property type="entry name" value="EGF_2"/>
    <property type="match status" value="1"/>
</dbReference>
<evidence type="ECO:0000256" key="6">
    <source>
        <dbReference type="PROSITE-ProRule" id="PRU00076"/>
    </source>
</evidence>
<comment type="caution">
    <text evidence="6">Lacks conserved residue(s) required for the propagation of feature annotation.</text>
</comment>
<dbReference type="GO" id="GO:0060070">
    <property type="term" value="P:canonical Wnt signaling pathway"/>
    <property type="evidence" value="ECO:0007669"/>
    <property type="project" value="TreeGrafter"/>
</dbReference>
<reference evidence="9" key="2">
    <citation type="submission" date="2025-08" db="UniProtKB">
        <authorList>
            <consortium name="Ensembl"/>
        </authorList>
    </citation>
    <scope>IDENTIFICATION</scope>
</reference>
<dbReference type="Ensembl" id="ENSSFAT00005032696.1">
    <property type="protein sequence ID" value="ENSSFAP00005031562.1"/>
    <property type="gene ID" value="ENSSFAG00005016000.1"/>
</dbReference>
<sequence length="989" mass="107951">MLVCVINCIQPCSYRRSVNIWLKSAFSSPFTPAVLEYFPEMDSNDVTGSSRNTRDCLLCEAPQPFLIFGHGRAIHRLGLDGKNHRRLVASVGSSVLLDFHFREERLYWADTHTGVIYKASVRGAHRQVTTELHISGLAVDWIWNSLYWTSGEKGEIKTMYINGKNERTIMRHLSKPSSIGVDPQVISCRFLFWLSGGSTPGVQRCDVTGQMKTTLVKMAGEEPRALSIDREDRRLFWAQFGPQGESAIASCDYSGNLSESLGLSVFLDYLYYTDAASRVIKQVNKYTGGKARDVSIKQMAKPPVGIRVIHPRSQPADDPPASGNCVNICSSLADRGVCECSGGFALSKQGTHCEGVCIISCEGNMTECGHGCLATGGRHVCVCPEGSVLQEDGRACTGCSSADRGGCSQTCSPVAPGRWRCGCHPGYRLHQDGKRCSAAGPPPFLLVANLVDVRRMSADGSEEETLVEEPRGTILALDYDPIQNNVYFASSSQKVIERVGLSGGSRRVVVSEGLGSPEGLAIDWIHHKMYWTDKSLSTVDCSDLVRYHKETIVSKGLEEPRGIAVHPLAKKLFWTDTGSRPAVESSSLDGSGRAVVAAAGLSSPTGLAVDFADDRLFWCDQKRGLIETAALDGSDRRVLSENQVGRPFDLAVFEDSLWVSDWQHQRLRSVHKRSGKTLRWIHAAMVQPASVVVVHPLARPGADVCLHLNGGCMQVCESRLGSALCSCLPRFVLSSDGKSCRASNSAALTGGEADFLSVFTDKMVSDIDECELETHGCGENAECQNTEGKYLCKCREEVDRPSSWATPGPPVQVTTQHHSGDGVESCPASHDTYCLYQGVCFYFPEMESYACNCVSGYMGERCQFSDLEWLELQQAEKEKRRNVAIAACMVVLVSLLSVTGQGRRRSPLVCLSKHPPSPAASARHVPTFALAVPPWKGHAFNYMVGLACSTAITHKNRSFLSDKMEPLRYDPAGNATWPPIALPQIAFCT</sequence>
<dbReference type="InterPro" id="IPR001881">
    <property type="entry name" value="EGF-like_Ca-bd_dom"/>
</dbReference>
<reference evidence="9" key="3">
    <citation type="submission" date="2025-09" db="UniProtKB">
        <authorList>
            <consortium name="Ensembl"/>
        </authorList>
    </citation>
    <scope>IDENTIFICATION</scope>
</reference>
<evidence type="ECO:0000313" key="10">
    <source>
        <dbReference type="Proteomes" id="UP000472267"/>
    </source>
</evidence>
<name>A0A672HRA5_SALFA</name>
<dbReference type="GO" id="GO:0030855">
    <property type="term" value="P:epithelial cell differentiation"/>
    <property type="evidence" value="ECO:0007669"/>
    <property type="project" value="UniProtKB-ARBA"/>
</dbReference>
<dbReference type="FunFam" id="2.120.10.30:FF:000241">
    <property type="entry name" value="Low-density lipoprotein receptor-related protein 6"/>
    <property type="match status" value="1"/>
</dbReference>
<dbReference type="GO" id="GO:0017147">
    <property type="term" value="F:Wnt-protein binding"/>
    <property type="evidence" value="ECO:0007669"/>
    <property type="project" value="TreeGrafter"/>
</dbReference>
<dbReference type="SUPFAM" id="SSF57184">
    <property type="entry name" value="Growth factor receptor domain"/>
    <property type="match status" value="1"/>
</dbReference>
<dbReference type="InterPro" id="IPR011042">
    <property type="entry name" value="6-blade_b-propeller_TolB-like"/>
</dbReference>
<dbReference type="OMA" id="YKEERIY"/>
<dbReference type="Pfam" id="PF07645">
    <property type="entry name" value="EGF_CA"/>
    <property type="match status" value="1"/>
</dbReference>
<keyword evidence="3" id="KW-0677">Repeat</keyword>
<dbReference type="Gene3D" id="2.10.25.10">
    <property type="entry name" value="Laminin"/>
    <property type="match status" value="5"/>
</dbReference>
<evidence type="ECO:0000256" key="5">
    <source>
        <dbReference type="ARBA" id="ARBA00023180"/>
    </source>
</evidence>
<feature type="repeat" description="LDL-receptor class B" evidence="7">
    <location>
        <begin position="484"/>
        <end position="526"/>
    </location>
</feature>
<feature type="disulfide bond" evidence="6">
    <location>
        <begin position="853"/>
        <end position="862"/>
    </location>
</feature>
<dbReference type="InParanoid" id="A0A672HRA5"/>
<evidence type="ECO:0000256" key="1">
    <source>
        <dbReference type="ARBA" id="ARBA00022536"/>
    </source>
</evidence>
<dbReference type="PROSITE" id="PS00022">
    <property type="entry name" value="EGF_1"/>
    <property type="match status" value="1"/>
</dbReference>
<dbReference type="InterPro" id="IPR000152">
    <property type="entry name" value="EGF-type_Asp/Asn_hydroxyl_site"/>
</dbReference>
<feature type="domain" description="EGF-like" evidence="8">
    <location>
        <begin position="822"/>
        <end position="863"/>
    </location>
</feature>
<dbReference type="GO" id="GO:0008284">
    <property type="term" value="P:positive regulation of cell population proliferation"/>
    <property type="evidence" value="ECO:0007669"/>
    <property type="project" value="TreeGrafter"/>
</dbReference>
<keyword evidence="10" id="KW-1185">Reference proteome</keyword>
<dbReference type="GO" id="GO:0042813">
    <property type="term" value="F:Wnt receptor activity"/>
    <property type="evidence" value="ECO:0007669"/>
    <property type="project" value="TreeGrafter"/>
</dbReference>
<dbReference type="Gene3D" id="2.120.10.30">
    <property type="entry name" value="TolB, C-terminal domain"/>
    <property type="match status" value="2"/>
</dbReference>
<dbReference type="SMART" id="SM00135">
    <property type="entry name" value="LY"/>
    <property type="match status" value="8"/>
</dbReference>
<dbReference type="FunFam" id="2.120.10.30:FF:000036">
    <property type="entry name" value="Pro-epidermal growth factor"/>
    <property type="match status" value="1"/>
</dbReference>
<keyword evidence="4 6" id="KW-1015">Disulfide bond</keyword>
<dbReference type="InterPro" id="IPR018097">
    <property type="entry name" value="EGF_Ca-bd_CS"/>
</dbReference>